<dbReference type="Proteomes" id="UP000694727">
    <property type="component" value="Unplaced"/>
</dbReference>
<gene>
    <name evidence="6" type="primary">TMEM241</name>
</gene>
<proteinExistence type="predicted"/>
<evidence type="ECO:0000256" key="2">
    <source>
        <dbReference type="ARBA" id="ARBA00022692"/>
    </source>
</evidence>
<dbReference type="InterPro" id="IPR050186">
    <property type="entry name" value="TPT_transporter"/>
</dbReference>
<evidence type="ECO:0000313" key="6">
    <source>
        <dbReference type="Ensembl" id="ENSSSCP00025023352.1"/>
    </source>
</evidence>
<keyword evidence="4 5" id="KW-0472">Membrane</keyword>
<reference evidence="6" key="1">
    <citation type="submission" date="2025-08" db="UniProtKB">
        <authorList>
            <consortium name="Ensembl"/>
        </authorList>
    </citation>
    <scope>IDENTIFICATION</scope>
</reference>
<evidence type="ECO:0000256" key="4">
    <source>
        <dbReference type="ARBA" id="ARBA00023136"/>
    </source>
</evidence>
<dbReference type="AlphaFoldDB" id="A0A8D0RYK7"/>
<feature type="transmembrane region" description="Helical" evidence="5">
    <location>
        <begin position="326"/>
        <end position="345"/>
    </location>
</feature>
<organism evidence="6 7">
    <name type="scientific">Sus scrofa</name>
    <name type="common">Pig</name>
    <dbReference type="NCBI Taxonomy" id="9823"/>
    <lineage>
        <taxon>Eukaryota</taxon>
        <taxon>Metazoa</taxon>
        <taxon>Chordata</taxon>
        <taxon>Craniata</taxon>
        <taxon>Vertebrata</taxon>
        <taxon>Euteleostomi</taxon>
        <taxon>Mammalia</taxon>
        <taxon>Eutheria</taxon>
        <taxon>Laurasiatheria</taxon>
        <taxon>Artiodactyla</taxon>
        <taxon>Suina</taxon>
        <taxon>Suidae</taxon>
        <taxon>Sus</taxon>
    </lineage>
</organism>
<sequence length="375" mass="41024">MCMRRCLVGLTFCTCYLASYLTNKYVLSVLKFTYPTLFQGWQTLIGGILLHASWKLGWAEINSSSRSDVLTWLPASLLFVGIIYAGSRALSRLAIPVFLTLHNVAEVIICGHQKCFRKEKTSPAKICSALFLLAAAGCLPFNDSQYDPDGYFWAVIHFFCVVLGGKLYPDFVTQGLDVSLSHAHHQGTPLPVKCIFCGPRALSAQPSPCELHGGGWGWIHPGRILETLQSAVDHPLVGHSGAYKILQKSQKPTTLSDIDQQYLNYLFSVVFLALASHPTGDLLSVLDFPFLSFYRFHGSCCASGFLGFFLMFSTVKLKSLMAPGQCAAWIFCAKVITAALSILLFDTILTRGTVGCLLLGGLGEALLVFSEQRGS</sequence>
<dbReference type="Ensembl" id="ENSSSCT00025054944.1">
    <property type="protein sequence ID" value="ENSSSCP00025023352.1"/>
    <property type="gene ID" value="ENSSSCG00025040090.1"/>
</dbReference>
<dbReference type="GO" id="GO:0016020">
    <property type="term" value="C:membrane"/>
    <property type="evidence" value="ECO:0007669"/>
    <property type="project" value="UniProtKB-SubCell"/>
</dbReference>
<keyword evidence="2 5" id="KW-0812">Transmembrane</keyword>
<evidence type="ECO:0000256" key="3">
    <source>
        <dbReference type="ARBA" id="ARBA00022989"/>
    </source>
</evidence>
<dbReference type="PANTHER" id="PTHR11132">
    <property type="entry name" value="SOLUTE CARRIER FAMILY 35"/>
    <property type="match status" value="1"/>
</dbReference>
<feature type="transmembrane region" description="Helical" evidence="5">
    <location>
        <begin position="292"/>
        <end position="314"/>
    </location>
</feature>
<accession>A0A8D0RYK7</accession>
<feature type="transmembrane region" description="Helical" evidence="5">
    <location>
        <begin position="262"/>
        <end position="280"/>
    </location>
</feature>
<protein>
    <submittedName>
        <fullName evidence="6">Transmembrane protein 241</fullName>
    </submittedName>
</protein>
<feature type="transmembrane region" description="Helical" evidence="5">
    <location>
        <begin position="69"/>
        <end position="87"/>
    </location>
</feature>
<name>A0A8D0RYK7_PIG</name>
<evidence type="ECO:0000256" key="5">
    <source>
        <dbReference type="SAM" id="Phobius"/>
    </source>
</evidence>
<comment type="subcellular location">
    <subcellularLocation>
        <location evidence="1">Membrane</location>
        <topology evidence="1">Multi-pass membrane protein</topology>
    </subcellularLocation>
</comment>
<evidence type="ECO:0000256" key="1">
    <source>
        <dbReference type="ARBA" id="ARBA00004141"/>
    </source>
</evidence>
<keyword evidence="3 5" id="KW-1133">Transmembrane helix</keyword>
<evidence type="ECO:0000313" key="7">
    <source>
        <dbReference type="Proteomes" id="UP000694727"/>
    </source>
</evidence>